<dbReference type="PANTHER" id="PTHR24314:SF20">
    <property type="entry name" value="STEROL CARRIER PROTEIN 2"/>
    <property type="match status" value="1"/>
</dbReference>
<dbReference type="InterPro" id="IPR036291">
    <property type="entry name" value="NAD(P)-bd_dom_sf"/>
</dbReference>
<dbReference type="PRINTS" id="PR00080">
    <property type="entry name" value="SDRFAMILY"/>
</dbReference>
<dbReference type="Gramene" id="Mp5g08870.3">
    <property type="protein sequence ID" value="Mp5g08870.3.cds"/>
    <property type="gene ID" value="Mp5g08870"/>
</dbReference>
<organism evidence="1 2">
    <name type="scientific">Marchantia polymorpha</name>
    <name type="common">Common liverwort</name>
    <name type="synonym">Marchantia aquatica</name>
    <dbReference type="NCBI Taxonomy" id="3197"/>
    <lineage>
        <taxon>Eukaryota</taxon>
        <taxon>Viridiplantae</taxon>
        <taxon>Streptophyta</taxon>
        <taxon>Embryophyta</taxon>
        <taxon>Marchantiophyta</taxon>
        <taxon>Marchantiopsida</taxon>
        <taxon>Marchantiidae</taxon>
        <taxon>Marchantiales</taxon>
        <taxon>Marchantiaceae</taxon>
        <taxon>Marchantia</taxon>
    </lineage>
</organism>
<dbReference type="AlphaFoldDB" id="A0A2R6WG35"/>
<keyword evidence="2" id="KW-1185">Reference proteome</keyword>
<dbReference type="InterPro" id="IPR020904">
    <property type="entry name" value="Sc_DH/Rdtase_CS"/>
</dbReference>
<accession>A0A2R6WG35</accession>
<dbReference type="PANTHER" id="PTHR24314">
    <property type="entry name" value="NON-SPECIFIC LIPID TRANSFER PROTEIN-RELATED"/>
    <property type="match status" value="1"/>
</dbReference>
<dbReference type="PROSITE" id="PS00061">
    <property type="entry name" value="ADH_SHORT"/>
    <property type="match status" value="1"/>
</dbReference>
<dbReference type="OrthoDB" id="1669814at2759"/>
<gene>
    <name evidence="1" type="ORF">MARPO_0095s0071</name>
</gene>
<dbReference type="Pfam" id="PF13561">
    <property type="entry name" value="adh_short_C2"/>
    <property type="match status" value="1"/>
</dbReference>
<sequence>MLSVHSQISLCKAHSISKQPLSSGQSSLRVINSNKRKLVQSTAFDSHQCSTHSFSVSAKMDVENSPPPSDRCAIITGVARSTGIGRILVHHFLKNGYKVVGADVKELELKVTEGRFEEDPIVKHSADRFYFVRADISDPLQAKRIVDEAIEKFGGAIHVLINNAGITNPMLAEENRIKAFADTIAVNLNGAYYMSQCVLPYMPAGQSSIIHMASTRALQSEPNTEGYAASKAGLCGLSHAQAITLAGRVRVNAVLPGWINTDPSGDAALRPEDHEWHPAGRVGVPNDVAHLCFFLCDSERAGFITGQEFVIDGGATKKMVYPE</sequence>
<protein>
    <submittedName>
        <fullName evidence="1">Uncharacterized protein</fullName>
    </submittedName>
</protein>
<dbReference type="FunFam" id="3.40.50.720:FF:000084">
    <property type="entry name" value="Short-chain dehydrogenase reductase"/>
    <property type="match status" value="1"/>
</dbReference>
<dbReference type="InterPro" id="IPR052625">
    <property type="entry name" value="Chl_b_Red"/>
</dbReference>
<dbReference type="Gramene" id="Mp5g08870.2">
    <property type="protein sequence ID" value="Mp5g08870.2.cds"/>
    <property type="gene ID" value="Mp5g08870"/>
</dbReference>
<dbReference type="SUPFAM" id="SSF51735">
    <property type="entry name" value="NAD(P)-binding Rossmann-fold domains"/>
    <property type="match status" value="1"/>
</dbReference>
<reference evidence="1" key="2">
    <citation type="submission" date="2017-12" db="EMBL/GenBank/DDBJ databases">
        <title>WGS assembly of Marchantia polymorpha.</title>
        <authorList>
            <person name="Bowman J.L."/>
            <person name="Kohchi T."/>
            <person name="Yamato K.T."/>
            <person name="Jenkins J."/>
            <person name="Shu S."/>
            <person name="Ishizaki K."/>
            <person name="Yamaoka S."/>
            <person name="Nishihama R."/>
            <person name="Nakamura Y."/>
            <person name="Berger F."/>
            <person name="Adam C."/>
            <person name="Aki S.S."/>
            <person name="Althoff F."/>
            <person name="Araki T."/>
            <person name="Arteaga-Vazquez M.A."/>
            <person name="Balasubrmanian S."/>
            <person name="Bauer D."/>
            <person name="Boehm C.R."/>
            <person name="Briginshaw L."/>
            <person name="Caballero-Perez J."/>
            <person name="Catarino B."/>
            <person name="Chen F."/>
            <person name="Chiyoda S."/>
            <person name="Chovatia M."/>
            <person name="Davies K.M."/>
            <person name="Delmans M."/>
            <person name="Demura T."/>
            <person name="Dierschke T."/>
            <person name="Dolan L."/>
            <person name="Dorantes-Acosta A.E."/>
            <person name="Eklund D.M."/>
            <person name="Florent S.N."/>
            <person name="Flores-Sandoval E."/>
            <person name="Fujiyama A."/>
            <person name="Fukuzawa H."/>
            <person name="Galik B."/>
            <person name="Grimanelli D."/>
            <person name="Grimwood J."/>
            <person name="Grossniklaus U."/>
            <person name="Hamada T."/>
            <person name="Haseloff J."/>
            <person name="Hetherington A.J."/>
            <person name="Higo A."/>
            <person name="Hirakawa Y."/>
            <person name="Hundley H.N."/>
            <person name="Ikeda Y."/>
            <person name="Inoue K."/>
            <person name="Inoue S."/>
            <person name="Ishida S."/>
            <person name="Jia Q."/>
            <person name="Kakita M."/>
            <person name="Kanazawa T."/>
            <person name="Kawai Y."/>
            <person name="Kawashima T."/>
            <person name="Kennedy M."/>
            <person name="Kinose K."/>
            <person name="Kinoshita T."/>
            <person name="Kohara Y."/>
            <person name="Koide E."/>
            <person name="Komatsu K."/>
            <person name="Kopischke S."/>
            <person name="Kubo M."/>
            <person name="Kyozuka J."/>
            <person name="Lagercrantz U."/>
            <person name="Lin S.S."/>
            <person name="Lindquist E."/>
            <person name="Lipzen A.M."/>
            <person name="Lu C."/>
            <person name="Luna E.D."/>
            <person name="Martienssen R.A."/>
            <person name="Minamino N."/>
            <person name="Mizutani M."/>
            <person name="Mizutani M."/>
            <person name="Mochizuki N."/>
            <person name="Monte I."/>
            <person name="Mosher R."/>
            <person name="Nagasaki H."/>
            <person name="Nakagami H."/>
            <person name="Naramoto S."/>
            <person name="Nishitani K."/>
            <person name="Ohtani M."/>
            <person name="Okamoto T."/>
            <person name="Okumura M."/>
            <person name="Phillips J."/>
            <person name="Pollak B."/>
            <person name="Reinders A."/>
            <person name="Roevekamp M."/>
            <person name="Sano R."/>
            <person name="Sawa S."/>
            <person name="Schmid M.W."/>
            <person name="Shirakawa M."/>
            <person name="Solano R."/>
            <person name="Spunde A."/>
            <person name="Suetsugu N."/>
            <person name="Sugano S."/>
            <person name="Sugiyama A."/>
            <person name="Sun R."/>
            <person name="Suzuki Y."/>
            <person name="Takenaka M."/>
            <person name="Takezawa D."/>
            <person name="Tomogane H."/>
            <person name="Tsuzuki M."/>
            <person name="Ueda T."/>
            <person name="Umeda M."/>
            <person name="Ward J.M."/>
            <person name="Watanabe Y."/>
            <person name="Yazaki K."/>
            <person name="Yokoyama R."/>
            <person name="Yoshitake Y."/>
            <person name="Yotsui I."/>
            <person name="Zachgo S."/>
            <person name="Schmutz J."/>
        </authorList>
    </citation>
    <scope>NUCLEOTIDE SEQUENCE [LARGE SCALE GENOMIC DNA]</scope>
    <source>
        <strain evidence="1">Tak-1</strain>
    </source>
</reference>
<evidence type="ECO:0000313" key="2">
    <source>
        <dbReference type="Proteomes" id="UP000244005"/>
    </source>
</evidence>
<reference evidence="2" key="1">
    <citation type="journal article" date="2017" name="Cell">
        <title>Insights into land plant evolution garnered from the Marchantia polymorpha genome.</title>
        <authorList>
            <person name="Bowman J.L."/>
            <person name="Kohchi T."/>
            <person name="Yamato K.T."/>
            <person name="Jenkins J."/>
            <person name="Shu S."/>
            <person name="Ishizaki K."/>
            <person name="Yamaoka S."/>
            <person name="Nishihama R."/>
            <person name="Nakamura Y."/>
            <person name="Berger F."/>
            <person name="Adam C."/>
            <person name="Aki S.S."/>
            <person name="Althoff F."/>
            <person name="Araki T."/>
            <person name="Arteaga-Vazquez M.A."/>
            <person name="Balasubrmanian S."/>
            <person name="Barry K."/>
            <person name="Bauer D."/>
            <person name="Boehm C.R."/>
            <person name="Briginshaw L."/>
            <person name="Caballero-Perez J."/>
            <person name="Catarino B."/>
            <person name="Chen F."/>
            <person name="Chiyoda S."/>
            <person name="Chovatia M."/>
            <person name="Davies K.M."/>
            <person name="Delmans M."/>
            <person name="Demura T."/>
            <person name="Dierschke T."/>
            <person name="Dolan L."/>
            <person name="Dorantes-Acosta A.E."/>
            <person name="Eklund D.M."/>
            <person name="Florent S.N."/>
            <person name="Flores-Sandoval E."/>
            <person name="Fujiyama A."/>
            <person name="Fukuzawa H."/>
            <person name="Galik B."/>
            <person name="Grimanelli D."/>
            <person name="Grimwood J."/>
            <person name="Grossniklaus U."/>
            <person name="Hamada T."/>
            <person name="Haseloff J."/>
            <person name="Hetherington A.J."/>
            <person name="Higo A."/>
            <person name="Hirakawa Y."/>
            <person name="Hundley H.N."/>
            <person name="Ikeda Y."/>
            <person name="Inoue K."/>
            <person name="Inoue S.I."/>
            <person name="Ishida S."/>
            <person name="Jia Q."/>
            <person name="Kakita M."/>
            <person name="Kanazawa T."/>
            <person name="Kawai Y."/>
            <person name="Kawashima T."/>
            <person name="Kennedy M."/>
            <person name="Kinose K."/>
            <person name="Kinoshita T."/>
            <person name="Kohara Y."/>
            <person name="Koide E."/>
            <person name="Komatsu K."/>
            <person name="Kopischke S."/>
            <person name="Kubo M."/>
            <person name="Kyozuka J."/>
            <person name="Lagercrantz U."/>
            <person name="Lin S.S."/>
            <person name="Lindquist E."/>
            <person name="Lipzen A.M."/>
            <person name="Lu C.W."/>
            <person name="De Luna E."/>
            <person name="Martienssen R.A."/>
            <person name="Minamino N."/>
            <person name="Mizutani M."/>
            <person name="Mizutani M."/>
            <person name="Mochizuki N."/>
            <person name="Monte I."/>
            <person name="Mosher R."/>
            <person name="Nagasaki H."/>
            <person name="Nakagami H."/>
            <person name="Naramoto S."/>
            <person name="Nishitani K."/>
            <person name="Ohtani M."/>
            <person name="Okamoto T."/>
            <person name="Okumura M."/>
            <person name="Phillips J."/>
            <person name="Pollak B."/>
            <person name="Reinders A."/>
            <person name="Rovekamp M."/>
            <person name="Sano R."/>
            <person name="Sawa S."/>
            <person name="Schmid M.W."/>
            <person name="Shirakawa M."/>
            <person name="Solano R."/>
            <person name="Spunde A."/>
            <person name="Suetsugu N."/>
            <person name="Sugano S."/>
            <person name="Sugiyama A."/>
            <person name="Sun R."/>
            <person name="Suzuki Y."/>
            <person name="Takenaka M."/>
            <person name="Takezawa D."/>
            <person name="Tomogane H."/>
            <person name="Tsuzuki M."/>
            <person name="Ueda T."/>
            <person name="Umeda M."/>
            <person name="Ward J.M."/>
            <person name="Watanabe Y."/>
            <person name="Yazaki K."/>
            <person name="Yokoyama R."/>
            <person name="Yoshitake Y."/>
            <person name="Yotsui I."/>
            <person name="Zachgo S."/>
            <person name="Schmutz J."/>
        </authorList>
    </citation>
    <scope>NUCLEOTIDE SEQUENCE [LARGE SCALE GENOMIC DNA]</scope>
    <source>
        <strain evidence="2">Tak-1</strain>
    </source>
</reference>
<proteinExistence type="predicted"/>
<dbReference type="Proteomes" id="UP000244005">
    <property type="component" value="Unassembled WGS sequence"/>
</dbReference>
<dbReference type="EMBL" id="KZ772767">
    <property type="protein sequence ID" value="PTQ32817.1"/>
    <property type="molecule type" value="Genomic_DNA"/>
</dbReference>
<dbReference type="EMBL" id="KZ772767">
    <property type="protein sequence ID" value="PTQ32815.1"/>
    <property type="molecule type" value="Genomic_DNA"/>
</dbReference>
<dbReference type="PRINTS" id="PR00081">
    <property type="entry name" value="GDHRDH"/>
</dbReference>
<dbReference type="OMA" id="TAGPCII"/>
<dbReference type="Gene3D" id="3.40.50.720">
    <property type="entry name" value="NAD(P)-binding Rossmann-like Domain"/>
    <property type="match status" value="1"/>
</dbReference>
<name>A0A2R6WG35_MARPO</name>
<dbReference type="InterPro" id="IPR002347">
    <property type="entry name" value="SDR_fam"/>
</dbReference>
<evidence type="ECO:0000313" key="1">
    <source>
        <dbReference type="EMBL" id="PTQ32815.1"/>
    </source>
</evidence>